<accession>A0A7T8JZ36</accession>
<sequence>SSTALDLLAAPEVSGNLKDLVSNFVSTDRAKQAARQSQVTTLPRPSDIHKALPTIFNNHRHGHAKGGMASPVTIQKDAIPIPVKHEEGPHSGVSSAKYLFEPDGSLSTPLS</sequence>
<dbReference type="EMBL" id="CP045898">
    <property type="protein sequence ID" value="QQP40493.1"/>
    <property type="molecule type" value="Genomic_DNA"/>
</dbReference>
<evidence type="ECO:0000313" key="2">
    <source>
        <dbReference type="EMBL" id="QQP40493.1"/>
    </source>
</evidence>
<name>A0A7T8JZ36_CALRO</name>
<dbReference type="Proteomes" id="UP000595437">
    <property type="component" value="Chromosome 9"/>
</dbReference>
<keyword evidence="3" id="KW-1185">Reference proteome</keyword>
<proteinExistence type="predicted"/>
<protein>
    <submittedName>
        <fullName evidence="2">Uncharacterized protein</fullName>
    </submittedName>
</protein>
<reference evidence="3" key="1">
    <citation type="submission" date="2021-01" db="EMBL/GenBank/DDBJ databases">
        <title>Caligus Genome Assembly.</title>
        <authorList>
            <person name="Gallardo-Escarate C."/>
        </authorList>
    </citation>
    <scope>NUCLEOTIDE SEQUENCE [LARGE SCALE GENOMIC DNA]</scope>
</reference>
<gene>
    <name evidence="2" type="ORF">FKW44_014555</name>
</gene>
<dbReference type="AlphaFoldDB" id="A0A7T8JZ36"/>
<feature type="region of interest" description="Disordered" evidence="1">
    <location>
        <begin position="83"/>
        <end position="111"/>
    </location>
</feature>
<feature type="non-terminal residue" evidence="2">
    <location>
        <position position="1"/>
    </location>
</feature>
<evidence type="ECO:0000313" key="3">
    <source>
        <dbReference type="Proteomes" id="UP000595437"/>
    </source>
</evidence>
<organism evidence="2 3">
    <name type="scientific">Caligus rogercresseyi</name>
    <name type="common">Sea louse</name>
    <dbReference type="NCBI Taxonomy" id="217165"/>
    <lineage>
        <taxon>Eukaryota</taxon>
        <taxon>Metazoa</taxon>
        <taxon>Ecdysozoa</taxon>
        <taxon>Arthropoda</taxon>
        <taxon>Crustacea</taxon>
        <taxon>Multicrustacea</taxon>
        <taxon>Hexanauplia</taxon>
        <taxon>Copepoda</taxon>
        <taxon>Siphonostomatoida</taxon>
        <taxon>Caligidae</taxon>
        <taxon>Caligus</taxon>
    </lineage>
</organism>
<feature type="non-terminal residue" evidence="2">
    <location>
        <position position="111"/>
    </location>
</feature>
<evidence type="ECO:0000256" key="1">
    <source>
        <dbReference type="SAM" id="MobiDB-lite"/>
    </source>
</evidence>